<dbReference type="PROSITE" id="PS50943">
    <property type="entry name" value="HTH_CROC1"/>
    <property type="match status" value="1"/>
</dbReference>
<evidence type="ECO:0000259" key="2">
    <source>
        <dbReference type="PROSITE" id="PS50943"/>
    </source>
</evidence>
<dbReference type="RefSeq" id="WP_005938268.1">
    <property type="nucleotide sequence ID" value="NZ_JAKKWZ010000055.1"/>
</dbReference>
<organism evidence="4 7">
    <name type="scientific">Phocaeicola vulgatus</name>
    <name type="common">Bacteroides vulgatus</name>
    <dbReference type="NCBI Taxonomy" id="821"/>
    <lineage>
        <taxon>Bacteria</taxon>
        <taxon>Pseudomonadati</taxon>
        <taxon>Bacteroidota</taxon>
        <taxon>Bacteroidia</taxon>
        <taxon>Bacteroidales</taxon>
        <taxon>Bacteroidaceae</taxon>
        <taxon>Phocaeicola</taxon>
    </lineage>
</organism>
<evidence type="ECO:0000256" key="1">
    <source>
        <dbReference type="SAM" id="Coils"/>
    </source>
</evidence>
<dbReference type="CDD" id="cd00093">
    <property type="entry name" value="HTH_XRE"/>
    <property type="match status" value="1"/>
</dbReference>
<dbReference type="InterPro" id="IPR010982">
    <property type="entry name" value="Lambda_DNA-bd_dom_sf"/>
</dbReference>
<name>A0A412VEI7_PHOVU</name>
<evidence type="ECO:0000313" key="6">
    <source>
        <dbReference type="Proteomes" id="UP000283429"/>
    </source>
</evidence>
<reference evidence="6 7" key="1">
    <citation type="submission" date="2018-08" db="EMBL/GenBank/DDBJ databases">
        <title>A genome reference for cultivated species of the human gut microbiota.</title>
        <authorList>
            <person name="Zou Y."/>
            <person name="Xue W."/>
            <person name="Luo G."/>
        </authorList>
    </citation>
    <scope>NUCLEOTIDE SEQUENCE [LARGE SCALE GENOMIC DNA]</scope>
    <source>
        <strain evidence="4 7">AF14-8</strain>
        <strain evidence="5 6">AM30-40</strain>
    </source>
</reference>
<comment type="caution">
    <text evidence="4">The sequence shown here is derived from an EMBL/GenBank/DDBJ whole genome shotgun (WGS) entry which is preliminary data.</text>
</comment>
<evidence type="ECO:0000313" key="5">
    <source>
        <dbReference type="EMBL" id="RHD79627.1"/>
    </source>
</evidence>
<sequence>MEVAVKSVHIGEAIEKRRLELDISKSELGRRIGVSQQHVNRILKRDTMESKKLVDLCHALDFNFFTLFCEVPPQISAYLAAVTLHGDANNFIGDAQLIAELTAERAKAAQAEERVAELTEKVEMQKEYIESLKNNLEDKNAIIELLRKGQQ</sequence>
<dbReference type="EMBL" id="JAKKWZ010000055">
    <property type="protein sequence ID" value="MCG0342207.1"/>
    <property type="molecule type" value="Genomic_DNA"/>
</dbReference>
<evidence type="ECO:0000313" key="4">
    <source>
        <dbReference type="EMBL" id="RGV03951.1"/>
    </source>
</evidence>
<dbReference type="SUPFAM" id="SSF47413">
    <property type="entry name" value="lambda repressor-like DNA-binding domains"/>
    <property type="match status" value="1"/>
</dbReference>
<dbReference type="Gene3D" id="1.10.260.40">
    <property type="entry name" value="lambda repressor-like DNA-binding domains"/>
    <property type="match status" value="1"/>
</dbReference>
<feature type="domain" description="HTH cro/C1-type" evidence="2">
    <location>
        <begin position="14"/>
        <end position="67"/>
    </location>
</feature>
<dbReference type="Proteomes" id="UP000283429">
    <property type="component" value="Unassembled WGS sequence"/>
</dbReference>
<dbReference type="GeneID" id="60062845"/>
<dbReference type="GO" id="GO:0003677">
    <property type="term" value="F:DNA binding"/>
    <property type="evidence" value="ECO:0007669"/>
    <property type="project" value="InterPro"/>
</dbReference>
<protein>
    <submittedName>
        <fullName evidence="4">Helix-turn-helix domain-containing protein</fullName>
    </submittedName>
</protein>
<dbReference type="Pfam" id="PF01381">
    <property type="entry name" value="HTH_3"/>
    <property type="match status" value="1"/>
</dbReference>
<dbReference type="Proteomes" id="UP000285379">
    <property type="component" value="Unassembled WGS sequence"/>
</dbReference>
<keyword evidence="1" id="KW-0175">Coiled coil</keyword>
<dbReference type="InterPro" id="IPR001387">
    <property type="entry name" value="Cro/C1-type_HTH"/>
</dbReference>
<dbReference type="EMBL" id="QSJM01000030">
    <property type="protein sequence ID" value="RHD79627.1"/>
    <property type="molecule type" value="Genomic_DNA"/>
</dbReference>
<dbReference type="AlphaFoldDB" id="A0A412VEI7"/>
<proteinExistence type="predicted"/>
<gene>
    <name evidence="5" type="ORF">DW783_11275</name>
    <name evidence="4" type="ORF">DWW27_20010</name>
    <name evidence="3" type="ORF">L4X52_19830</name>
</gene>
<evidence type="ECO:0000313" key="7">
    <source>
        <dbReference type="Proteomes" id="UP000285379"/>
    </source>
</evidence>
<dbReference type="EMBL" id="QRYT01000067">
    <property type="protein sequence ID" value="RGV03951.1"/>
    <property type="molecule type" value="Genomic_DNA"/>
</dbReference>
<accession>A0A412VEI7</accession>
<dbReference type="SMART" id="SM00530">
    <property type="entry name" value="HTH_XRE"/>
    <property type="match status" value="1"/>
</dbReference>
<reference evidence="3" key="2">
    <citation type="submission" date="2022-01" db="EMBL/GenBank/DDBJ databases">
        <authorList>
            <person name="Mingchao X."/>
        </authorList>
    </citation>
    <scope>NUCLEOTIDE SEQUENCE</scope>
    <source>
        <strain evidence="3">Bv4372</strain>
    </source>
</reference>
<evidence type="ECO:0000313" key="3">
    <source>
        <dbReference type="EMBL" id="MCG0342207.1"/>
    </source>
</evidence>
<dbReference type="Proteomes" id="UP001201179">
    <property type="component" value="Unassembled WGS sequence"/>
</dbReference>
<feature type="coiled-coil region" evidence="1">
    <location>
        <begin position="101"/>
        <end position="149"/>
    </location>
</feature>